<dbReference type="AlphaFoldDB" id="X8J4B0"/>
<dbReference type="Proteomes" id="UP000030108">
    <property type="component" value="Unassembled WGS sequence"/>
</dbReference>
<accession>X8J4B0</accession>
<name>X8J4B0_9AGAM</name>
<evidence type="ECO:0000313" key="1">
    <source>
        <dbReference type="EMBL" id="EUC56384.1"/>
    </source>
</evidence>
<gene>
    <name evidence="1" type="ORF">RSOL_174760</name>
</gene>
<sequence length="139" mass="15876">MLRGYRMTTDAATWDKTVKKILPTGPELCSIKYKPGTKVPKPRFLQGLAQCHFFKEWSELVENVDKSMTEKQLEELVKFARKKLDEKAQWLPVGRQDWLWADAGAKNAKIHGTQINGKEPPVVVLNPRFPRDPDVPGGY</sequence>
<organism evidence="1 2">
    <name type="scientific">Rhizoctonia solani AG-3 Rhs1AP</name>
    <dbReference type="NCBI Taxonomy" id="1086054"/>
    <lineage>
        <taxon>Eukaryota</taxon>
        <taxon>Fungi</taxon>
        <taxon>Dikarya</taxon>
        <taxon>Basidiomycota</taxon>
        <taxon>Agaricomycotina</taxon>
        <taxon>Agaricomycetes</taxon>
        <taxon>Cantharellales</taxon>
        <taxon>Ceratobasidiaceae</taxon>
        <taxon>Rhizoctonia</taxon>
    </lineage>
</organism>
<reference evidence="2" key="1">
    <citation type="journal article" date="2014" name="Genome Announc.">
        <title>Draft genome sequence of the plant-pathogenic soil fungus Rhizoctonia solani anastomosis group 3 strain Rhs1AP.</title>
        <authorList>
            <person name="Cubeta M.A."/>
            <person name="Thomas E."/>
            <person name="Dean R.A."/>
            <person name="Jabaji S."/>
            <person name="Neate S.M."/>
            <person name="Tavantzis S."/>
            <person name="Toda T."/>
            <person name="Vilgalys R."/>
            <person name="Bharathan N."/>
            <person name="Fedorova-Abrams N."/>
            <person name="Pakala S.B."/>
            <person name="Pakala S.M."/>
            <person name="Zafar N."/>
            <person name="Joardar V."/>
            <person name="Losada L."/>
            <person name="Nierman W.C."/>
        </authorList>
    </citation>
    <scope>NUCLEOTIDE SEQUENCE [LARGE SCALE GENOMIC DNA]</scope>
    <source>
        <strain evidence="2">AG-3</strain>
    </source>
</reference>
<comment type="caution">
    <text evidence="1">The sequence shown here is derived from an EMBL/GenBank/DDBJ whole genome shotgun (WGS) entry which is preliminary data.</text>
</comment>
<proteinExistence type="predicted"/>
<feature type="non-terminal residue" evidence="1">
    <location>
        <position position="139"/>
    </location>
</feature>
<dbReference type="EMBL" id="JATN01000322">
    <property type="protein sequence ID" value="EUC56384.1"/>
    <property type="molecule type" value="Genomic_DNA"/>
</dbReference>
<evidence type="ECO:0000313" key="2">
    <source>
        <dbReference type="Proteomes" id="UP000030108"/>
    </source>
</evidence>
<protein>
    <submittedName>
        <fullName evidence="1">Uncharacterized protein</fullName>
    </submittedName>
</protein>